<name>A0A8D9CQI6_BRACM</name>
<feature type="non-terminal residue" evidence="1">
    <location>
        <position position="1"/>
    </location>
</feature>
<dbReference type="AlphaFoldDB" id="A0A8D9CQI6"/>
<evidence type="ECO:0000313" key="2">
    <source>
        <dbReference type="Proteomes" id="UP000694005"/>
    </source>
</evidence>
<reference evidence="1 2" key="1">
    <citation type="submission" date="2021-07" db="EMBL/GenBank/DDBJ databases">
        <authorList>
            <consortium name="Genoscope - CEA"/>
            <person name="William W."/>
        </authorList>
    </citation>
    <scope>NUCLEOTIDE SEQUENCE [LARGE SCALE GENOMIC DNA]</scope>
</reference>
<accession>A0A8D9CQI6</accession>
<organism evidence="1 2">
    <name type="scientific">Brassica campestris</name>
    <name type="common">Field mustard</name>
    <dbReference type="NCBI Taxonomy" id="3711"/>
    <lineage>
        <taxon>Eukaryota</taxon>
        <taxon>Viridiplantae</taxon>
        <taxon>Streptophyta</taxon>
        <taxon>Embryophyta</taxon>
        <taxon>Tracheophyta</taxon>
        <taxon>Spermatophyta</taxon>
        <taxon>Magnoliopsida</taxon>
        <taxon>eudicotyledons</taxon>
        <taxon>Gunneridae</taxon>
        <taxon>Pentapetalae</taxon>
        <taxon>rosids</taxon>
        <taxon>malvids</taxon>
        <taxon>Brassicales</taxon>
        <taxon>Brassicaceae</taxon>
        <taxon>Brassiceae</taxon>
        <taxon>Brassica</taxon>
    </lineage>
</organism>
<dbReference type="EMBL" id="LS974625">
    <property type="protein sequence ID" value="CAG7863020.1"/>
    <property type="molecule type" value="Genomic_DNA"/>
</dbReference>
<sequence length="61" mass="6460">MAEGVVARTLFLSSQPQPETIIEAAQCRSRCCSVSGGNTYRRSGALWSSGLMCHGRGKADA</sequence>
<proteinExistence type="predicted"/>
<gene>
    <name evidence="1" type="ORF">BRAPAZ1V2_A09P34870.2</name>
</gene>
<dbReference type="Proteomes" id="UP000694005">
    <property type="component" value="Chromosome A09"/>
</dbReference>
<dbReference type="Gramene" id="A09p34870.2_BraZ1">
    <property type="protein sequence ID" value="A09p34870.2_BraZ1.CDS"/>
    <property type="gene ID" value="A09g34870.2_BraZ1"/>
</dbReference>
<evidence type="ECO:0000313" key="1">
    <source>
        <dbReference type="EMBL" id="CAG7863020.1"/>
    </source>
</evidence>
<protein>
    <submittedName>
        <fullName evidence="1">Uncharacterized protein</fullName>
    </submittedName>
</protein>